<reference evidence="1 2" key="1">
    <citation type="journal article" date="2012" name="Appl. Environ. Microbiol.">
        <title>Short-read sequencing for genomic analysis of the brown rot fungus Fibroporia radiculosa.</title>
        <authorList>
            <person name="Tang J.D."/>
            <person name="Perkins A.D."/>
            <person name="Sonstegard T.S."/>
            <person name="Schroeder S.G."/>
            <person name="Burgess S.C."/>
            <person name="Diehl S.V."/>
        </authorList>
    </citation>
    <scope>NUCLEOTIDE SEQUENCE [LARGE SCALE GENOMIC DNA]</scope>
    <source>
        <strain evidence="1 2">TFFH 294</strain>
    </source>
</reference>
<dbReference type="Proteomes" id="UP000006352">
    <property type="component" value="Unassembled WGS sequence"/>
</dbReference>
<organism evidence="1 2">
    <name type="scientific">Fibroporia radiculosa</name>
    <dbReference type="NCBI Taxonomy" id="599839"/>
    <lineage>
        <taxon>Eukaryota</taxon>
        <taxon>Fungi</taxon>
        <taxon>Dikarya</taxon>
        <taxon>Basidiomycota</taxon>
        <taxon>Agaricomycotina</taxon>
        <taxon>Agaricomycetes</taxon>
        <taxon>Polyporales</taxon>
        <taxon>Fibroporiaceae</taxon>
        <taxon>Fibroporia</taxon>
    </lineage>
</organism>
<dbReference type="EMBL" id="HE797064">
    <property type="protein sequence ID" value="CCM02128.1"/>
    <property type="molecule type" value="Genomic_DNA"/>
</dbReference>
<gene>
    <name evidence="1" type="ORF">FIBRA_04205</name>
</gene>
<evidence type="ECO:0000313" key="2">
    <source>
        <dbReference type="Proteomes" id="UP000006352"/>
    </source>
</evidence>
<dbReference type="InParanoid" id="J4G703"/>
<proteinExistence type="predicted"/>
<name>J4G703_9APHY</name>
<dbReference type="HOGENOM" id="CLU_3432012_0_0_1"/>
<protein>
    <submittedName>
        <fullName evidence="1">Uncharacterized protein</fullName>
    </submittedName>
</protein>
<evidence type="ECO:0000313" key="1">
    <source>
        <dbReference type="EMBL" id="CCM02128.1"/>
    </source>
</evidence>
<sequence>MCKSYDDGLRVTATSLP</sequence>
<keyword evidence="2" id="KW-1185">Reference proteome</keyword>
<accession>J4G703</accession>
<dbReference type="AlphaFoldDB" id="J4G703"/>